<dbReference type="Proteomes" id="UP000198648">
    <property type="component" value="Unassembled WGS sequence"/>
</dbReference>
<dbReference type="STRING" id="1299341.SAMN05444005_10613"/>
<proteinExistence type="predicted"/>
<accession>A0A1H9D5G7</accession>
<dbReference type="EMBL" id="FOEI01000006">
    <property type="protein sequence ID" value="SEQ08048.1"/>
    <property type="molecule type" value="Genomic_DNA"/>
</dbReference>
<keyword evidence="2" id="KW-1185">Reference proteome</keyword>
<dbReference type="AlphaFoldDB" id="A0A1H9D5G7"/>
<name>A0A1H9D5G7_9FLAO</name>
<evidence type="ECO:0008006" key="3">
    <source>
        <dbReference type="Google" id="ProtNLM"/>
    </source>
</evidence>
<dbReference type="OrthoDB" id="334526at2"/>
<dbReference type="RefSeq" id="WP_091468774.1">
    <property type="nucleotide sequence ID" value="NZ_FOEI01000006.1"/>
</dbReference>
<reference evidence="1 2" key="1">
    <citation type="submission" date="2016-10" db="EMBL/GenBank/DDBJ databases">
        <authorList>
            <person name="de Groot N.N."/>
        </authorList>
    </citation>
    <scope>NUCLEOTIDE SEQUENCE [LARGE SCALE GENOMIC DNA]</scope>
    <source>
        <strain evidence="1 2">DSM 27078</strain>
    </source>
</reference>
<gene>
    <name evidence="1" type="ORF">SAMN05444005_10613</name>
</gene>
<evidence type="ECO:0000313" key="1">
    <source>
        <dbReference type="EMBL" id="SEQ08048.1"/>
    </source>
</evidence>
<evidence type="ECO:0000313" key="2">
    <source>
        <dbReference type="Proteomes" id="UP000198648"/>
    </source>
</evidence>
<sequence>MTTEKSINFDTQKLIVSNDIWKAELWFENINAENKIIKANNYSKIIDLSEKDYLGSLLAIKTTNNLGEYNNCLITGIDGGTYLHDGDKIDKCQSVKLLDNNLILSTGFTFFSFNIEKQEIEWKLRPDISEVFEFYDLQDDFLLRGELEIHRIDINGNIKWSYGGKDIWVNIDGKKEVCIENDKIKLTDFESNIYVIDFNGNTLKKHPTFIVGENRKNWWKFWK</sequence>
<protein>
    <recommendedName>
        <fullName evidence="3">PQQ-like domain-containing protein</fullName>
    </recommendedName>
</protein>
<organism evidence="1 2">
    <name type="scientific">Flavobacterium urocaniciphilum</name>
    <dbReference type="NCBI Taxonomy" id="1299341"/>
    <lineage>
        <taxon>Bacteria</taxon>
        <taxon>Pseudomonadati</taxon>
        <taxon>Bacteroidota</taxon>
        <taxon>Flavobacteriia</taxon>
        <taxon>Flavobacteriales</taxon>
        <taxon>Flavobacteriaceae</taxon>
        <taxon>Flavobacterium</taxon>
    </lineage>
</organism>